<reference evidence="3 4" key="1">
    <citation type="submission" date="2023-05" db="EMBL/GenBank/DDBJ databases">
        <authorList>
            <person name="Gao F."/>
        </authorList>
    </citation>
    <scope>NUCLEOTIDE SEQUENCE [LARGE SCALE GENOMIC DNA]</scope>
    <source>
        <strain evidence="3 4">MIMF12</strain>
    </source>
</reference>
<evidence type="ECO:0000313" key="3">
    <source>
        <dbReference type="EMBL" id="MDL2344634.1"/>
    </source>
</evidence>
<dbReference type="RefSeq" id="WP_285523751.1">
    <property type="nucleotide sequence ID" value="NZ_JASNGB010000097.1"/>
</dbReference>
<evidence type="ECO:0000313" key="4">
    <source>
        <dbReference type="Proteomes" id="UP001302059"/>
    </source>
</evidence>
<name>A0ABT7JHV4_9DEIO</name>
<dbReference type="SUPFAM" id="SSF52540">
    <property type="entry name" value="P-loop containing nucleoside triphosphate hydrolases"/>
    <property type="match status" value="1"/>
</dbReference>
<keyword evidence="4" id="KW-1185">Reference proteome</keyword>
<dbReference type="EMBL" id="JASNGB010000097">
    <property type="protein sequence ID" value="MDL2344634.1"/>
    <property type="molecule type" value="Genomic_DNA"/>
</dbReference>
<dbReference type="Gene3D" id="3.40.50.300">
    <property type="entry name" value="P-loop containing nucleotide triphosphate hydrolases"/>
    <property type="match status" value="1"/>
</dbReference>
<dbReference type="InterPro" id="IPR027417">
    <property type="entry name" value="P-loop_NTPase"/>
</dbReference>
<dbReference type="Proteomes" id="UP001302059">
    <property type="component" value="Unassembled WGS sequence"/>
</dbReference>
<dbReference type="CDD" id="cd01983">
    <property type="entry name" value="SIMIBI"/>
    <property type="match status" value="1"/>
</dbReference>
<comment type="caution">
    <text evidence="3">The sequence shown here is derived from an EMBL/GenBank/DDBJ whole genome shotgun (WGS) entry which is preliminary data.</text>
</comment>
<feature type="domain" description="pPIWI-RE three-gene island" evidence="2">
    <location>
        <begin position="4"/>
        <end position="102"/>
    </location>
</feature>
<evidence type="ECO:0000256" key="1">
    <source>
        <dbReference type="SAM" id="MobiDB-lite"/>
    </source>
</evidence>
<protein>
    <recommendedName>
        <fullName evidence="2">pPIWI-RE three-gene island domain-containing protein</fullName>
    </recommendedName>
</protein>
<feature type="compositionally biased region" description="Acidic residues" evidence="1">
    <location>
        <begin position="1087"/>
        <end position="1098"/>
    </location>
</feature>
<sequence length="1098" mass="120843">MTSSWKGAGEIQWACLLMEQVGEDSLEALPLLLSAYQSVDDMTVLSGQRAALRHLRQLELLPRLLSKESIRAAMMNAQLADTRDEIELSYDLTPANLSFRRRATHEVNLGLQLAELNTPPDAPLHGLMSAPPDQTLVVHPGLADVRLRIPAEEVPPVAPMHQARKSDKPLEFPLADLERTATWMDDADRLAGRPFRDWAGTIGKLKLRVRGDTGFVDGDSLSLAGLNHLIGLPGAGKTTLINVLCVHMARQDQRVAVFTTAIEVARQQLELLTHYLPDDDVALLVGRSHDTHEGHADRIAGVVAAGDPEGSGFGLTVPGMERFARGCSLRAYATGEEEDVWDDWRPDVAPPCEVVMLPRVTRRGQDDEARHLCPLFSRCGRVHNHVQLVGAKVWLGHVLSTTARVPAHLTARRLSYAELLPEVMDLVIIDEADDAQANLDGQSLLRTPFLGRNGLQGANAELGLAYNQQTRRHGPTSTYLKAANQMNDNLREFVEVIRDPRAVEFSGQLLNARTVFYSLIRLHGLRISHDALTPLAQLWDTTVYDVAFRRDSAPTQADHVAGLLGIDSETVRTAQRMMRRAFEAYPTSDEARTEALTELEQAIALLLGFEPDGRSQWMLNLLMLITLLVSDVRLMRALAGGVDQAFKHTYLPDQAGQGLGDYSTASLLGNFAAISFLRGDNDDNQVEMIVQDRVTRLLPERLSRAGLGVLITSATSYLPQSSSFHSTTPPGYLLLPIREGRQGKLSLNFTPQHDQNGQAIRVSGAGEHRSENLRRVVDALARRSSPGNPLGSQLERDLATIAERISPPGRPRKAALVVNSYDQVIEVLDTLRQANPDLHARSVGLARARQSGRSDLVLRAEIEGAARRDNVSLLVFPMQAIGRGVNMVLGGDSPERDLAAIGVMYFLVRPHPVVGDTTLLHSLVNRATEEFDAADLEGASLSEAVERHRQHRARLYHIIKKLLERPQQVSQLPREALLAFTANLVVPVWQTIGRAIRGGADAEVHFVDAAWAPESVEGRLDRPRTSVLAGMVQLLQEGCDASDPHEREVMQALYGSLASALQHTRGLLTDPADLDDGEGGTWGQEDWQPDQEDYFDEY</sequence>
<evidence type="ECO:0000259" key="2">
    <source>
        <dbReference type="Pfam" id="PF18155"/>
    </source>
</evidence>
<gene>
    <name evidence="3" type="ORF">QOL99_10785</name>
</gene>
<proteinExistence type="predicted"/>
<dbReference type="Pfam" id="PF18155">
    <property type="entry name" value="pPIWI_RE_Z"/>
    <property type="match status" value="1"/>
</dbReference>
<organism evidence="3 4">
    <name type="scientific">Deinococcus rhizophilus</name>
    <dbReference type="NCBI Taxonomy" id="3049544"/>
    <lineage>
        <taxon>Bacteria</taxon>
        <taxon>Thermotogati</taxon>
        <taxon>Deinococcota</taxon>
        <taxon>Deinococci</taxon>
        <taxon>Deinococcales</taxon>
        <taxon>Deinococcaceae</taxon>
        <taxon>Deinococcus</taxon>
    </lineage>
</organism>
<dbReference type="InterPro" id="IPR055254">
    <property type="entry name" value="pPIWI_RE_Z"/>
</dbReference>
<feature type="region of interest" description="Disordered" evidence="1">
    <location>
        <begin position="1068"/>
        <end position="1098"/>
    </location>
</feature>
<accession>A0ABT7JHV4</accession>